<dbReference type="SMART" id="SM00179">
    <property type="entry name" value="EGF_CA"/>
    <property type="match status" value="14"/>
</dbReference>
<reference evidence="17" key="1">
    <citation type="submission" date="2021-03" db="EMBL/GenBank/DDBJ databases">
        <authorList>
            <person name="Bekaert M."/>
        </authorList>
    </citation>
    <scope>NUCLEOTIDE SEQUENCE</scope>
</reference>
<evidence type="ECO:0000256" key="2">
    <source>
        <dbReference type="ARBA" id="ARBA00022525"/>
    </source>
</evidence>
<feature type="region of interest" description="Disordered" evidence="14">
    <location>
        <begin position="60"/>
        <end position="82"/>
    </location>
</feature>
<feature type="domain" description="C2H2-type" evidence="16">
    <location>
        <begin position="627"/>
        <end position="655"/>
    </location>
</feature>
<evidence type="ECO:0000256" key="7">
    <source>
        <dbReference type="ARBA" id="ARBA00022771"/>
    </source>
</evidence>
<dbReference type="Pfam" id="PF00096">
    <property type="entry name" value="zf-C2H2"/>
    <property type="match status" value="1"/>
</dbReference>
<dbReference type="PANTHER" id="PTHR47333">
    <property type="entry name" value="VON WILLEBRAND FACTOR C AND EGF DOMAIN-CONTAINING PROTEIN"/>
    <property type="match status" value="1"/>
</dbReference>
<feature type="domain" description="EGF-like" evidence="15">
    <location>
        <begin position="1353"/>
        <end position="1393"/>
    </location>
</feature>
<dbReference type="FunFam" id="2.10.25.10:FF:000005">
    <property type="entry name" value="Fibrillin 2"/>
    <property type="match status" value="1"/>
</dbReference>
<dbReference type="EMBL" id="CAJPWZ010002038">
    <property type="protein sequence ID" value="CAG2229791.1"/>
    <property type="molecule type" value="Genomic_DNA"/>
</dbReference>
<evidence type="ECO:0000256" key="10">
    <source>
        <dbReference type="ARBA" id="ARBA00023180"/>
    </source>
</evidence>
<dbReference type="PROSITE" id="PS01187">
    <property type="entry name" value="EGF_CA"/>
    <property type="match status" value="6"/>
</dbReference>
<gene>
    <name evidence="17" type="ORF">MEDL_42707</name>
</gene>
<feature type="region of interest" description="Disordered" evidence="14">
    <location>
        <begin position="728"/>
        <end position="781"/>
    </location>
</feature>
<dbReference type="SUPFAM" id="SSF57196">
    <property type="entry name" value="EGF/Laminin"/>
    <property type="match status" value="3"/>
</dbReference>
<dbReference type="Gene3D" id="3.30.160.60">
    <property type="entry name" value="Classic Zinc Finger"/>
    <property type="match status" value="7"/>
</dbReference>
<keyword evidence="2" id="KW-0964">Secreted</keyword>
<evidence type="ECO:0000313" key="18">
    <source>
        <dbReference type="Proteomes" id="UP000683360"/>
    </source>
</evidence>
<feature type="domain" description="C2H2-type" evidence="16">
    <location>
        <begin position="824"/>
        <end position="851"/>
    </location>
</feature>
<accession>A0A8S3TFF1</accession>
<dbReference type="FunFam" id="3.30.160.60:FF:000446">
    <property type="entry name" value="Zinc finger protein"/>
    <property type="match status" value="1"/>
</dbReference>
<dbReference type="SMART" id="SM00181">
    <property type="entry name" value="EGF"/>
    <property type="match status" value="15"/>
</dbReference>
<dbReference type="SUPFAM" id="SSF57667">
    <property type="entry name" value="beta-beta-alpha zinc fingers"/>
    <property type="match status" value="5"/>
</dbReference>
<evidence type="ECO:0000259" key="16">
    <source>
        <dbReference type="PROSITE" id="PS50157"/>
    </source>
</evidence>
<dbReference type="GO" id="GO:0005576">
    <property type="term" value="C:extracellular region"/>
    <property type="evidence" value="ECO:0007669"/>
    <property type="project" value="UniProtKB-SubCell"/>
</dbReference>
<dbReference type="InterPro" id="IPR036236">
    <property type="entry name" value="Znf_C2H2_sf"/>
</dbReference>
<dbReference type="InterPro" id="IPR018097">
    <property type="entry name" value="EGF_Ca-bd_CS"/>
</dbReference>
<evidence type="ECO:0000313" key="17">
    <source>
        <dbReference type="EMBL" id="CAG2229791.1"/>
    </source>
</evidence>
<comment type="caution">
    <text evidence="12">Lacks conserved residue(s) required for the propagation of feature annotation.</text>
</comment>
<evidence type="ECO:0000259" key="15">
    <source>
        <dbReference type="PROSITE" id="PS50026"/>
    </source>
</evidence>
<feature type="domain" description="C2H2-type" evidence="16">
    <location>
        <begin position="852"/>
        <end position="880"/>
    </location>
</feature>
<dbReference type="GO" id="GO:0005509">
    <property type="term" value="F:calcium ion binding"/>
    <property type="evidence" value="ECO:0007669"/>
    <property type="project" value="InterPro"/>
</dbReference>
<keyword evidence="8" id="KW-0862">Zinc</keyword>
<keyword evidence="3 12" id="KW-0245">EGF-like domain</keyword>
<feature type="compositionally biased region" description="Polar residues" evidence="14">
    <location>
        <begin position="123"/>
        <end position="139"/>
    </location>
</feature>
<feature type="region of interest" description="Disordered" evidence="14">
    <location>
        <begin position="123"/>
        <end position="197"/>
    </location>
</feature>
<dbReference type="Proteomes" id="UP000683360">
    <property type="component" value="Unassembled WGS sequence"/>
</dbReference>
<dbReference type="InterPro" id="IPR009030">
    <property type="entry name" value="Growth_fac_rcpt_cys_sf"/>
</dbReference>
<dbReference type="SMART" id="SM01411">
    <property type="entry name" value="Ephrin_rec_like"/>
    <property type="match status" value="2"/>
</dbReference>
<evidence type="ECO:0000256" key="5">
    <source>
        <dbReference type="ARBA" id="ARBA00022729"/>
    </source>
</evidence>
<feature type="domain" description="EGF-like" evidence="15">
    <location>
        <begin position="971"/>
        <end position="1009"/>
    </location>
</feature>
<evidence type="ECO:0000256" key="14">
    <source>
        <dbReference type="SAM" id="MobiDB-lite"/>
    </source>
</evidence>
<dbReference type="GO" id="GO:0008270">
    <property type="term" value="F:zinc ion binding"/>
    <property type="evidence" value="ECO:0007669"/>
    <property type="project" value="UniProtKB-KW"/>
</dbReference>
<feature type="compositionally biased region" description="Basic and acidic residues" evidence="14">
    <location>
        <begin position="661"/>
        <end position="685"/>
    </location>
</feature>
<dbReference type="PANTHER" id="PTHR47333:SF4">
    <property type="entry name" value="EGF-LIKE DOMAIN-CONTAINING PROTEIN"/>
    <property type="match status" value="1"/>
</dbReference>
<dbReference type="InterPro" id="IPR000152">
    <property type="entry name" value="EGF-type_Asp/Asn_hydroxyl_site"/>
</dbReference>
<keyword evidence="6" id="KW-0677">Repeat</keyword>
<name>A0A8S3TFF1_MYTED</name>
<dbReference type="InterPro" id="IPR013087">
    <property type="entry name" value="Znf_C2H2_type"/>
</dbReference>
<evidence type="ECO:0000256" key="4">
    <source>
        <dbReference type="ARBA" id="ARBA00022723"/>
    </source>
</evidence>
<feature type="domain" description="C2H2-type" evidence="16">
    <location>
        <begin position="311"/>
        <end position="338"/>
    </location>
</feature>
<dbReference type="InterPro" id="IPR001881">
    <property type="entry name" value="EGF-like_Ca-bd_dom"/>
</dbReference>
<dbReference type="InterPro" id="IPR000742">
    <property type="entry name" value="EGF"/>
</dbReference>
<dbReference type="PROSITE" id="PS01186">
    <property type="entry name" value="EGF_2"/>
    <property type="match status" value="3"/>
</dbReference>
<feature type="domain" description="C2H2-type" evidence="16">
    <location>
        <begin position="511"/>
        <end position="533"/>
    </location>
</feature>
<feature type="region of interest" description="Disordered" evidence="14">
    <location>
        <begin position="661"/>
        <end position="692"/>
    </location>
</feature>
<dbReference type="SMART" id="SM00355">
    <property type="entry name" value="ZnF_C2H2"/>
    <property type="match status" value="13"/>
</dbReference>
<keyword evidence="18" id="KW-1185">Reference proteome</keyword>
<dbReference type="OrthoDB" id="654211at2759"/>
<keyword evidence="10" id="KW-0325">Glycoprotein</keyword>
<feature type="coiled-coil region" evidence="13">
    <location>
        <begin position="96"/>
        <end position="123"/>
    </location>
</feature>
<feature type="domain" description="C2H2-type" evidence="16">
    <location>
        <begin position="339"/>
        <end position="366"/>
    </location>
</feature>
<dbReference type="Pfam" id="PF07645">
    <property type="entry name" value="EGF_CA"/>
    <property type="match status" value="13"/>
</dbReference>
<dbReference type="PROSITE" id="PS50157">
    <property type="entry name" value="ZINC_FINGER_C2H2_2"/>
    <property type="match status" value="8"/>
</dbReference>
<dbReference type="Gene3D" id="2.10.50.10">
    <property type="entry name" value="Tumor Necrosis Factor Receptor, subunit A, domain 2"/>
    <property type="match status" value="1"/>
</dbReference>
<feature type="compositionally biased region" description="Polar residues" evidence="14">
    <location>
        <begin position="147"/>
        <end position="171"/>
    </location>
</feature>
<dbReference type="PROSITE" id="PS00010">
    <property type="entry name" value="ASX_HYDROXYL"/>
    <property type="match status" value="3"/>
</dbReference>
<comment type="subcellular location">
    <subcellularLocation>
        <location evidence="1">Secreted</location>
    </subcellularLocation>
</comment>
<keyword evidence="9" id="KW-1015">Disulfide bond</keyword>
<evidence type="ECO:0000256" key="11">
    <source>
        <dbReference type="PROSITE-ProRule" id="PRU00042"/>
    </source>
</evidence>
<keyword evidence="7 11" id="KW-0863">Zinc-finger</keyword>
<evidence type="ECO:0000256" key="13">
    <source>
        <dbReference type="SAM" id="Coils"/>
    </source>
</evidence>
<organism evidence="17 18">
    <name type="scientific">Mytilus edulis</name>
    <name type="common">Blue mussel</name>
    <dbReference type="NCBI Taxonomy" id="6550"/>
    <lineage>
        <taxon>Eukaryota</taxon>
        <taxon>Metazoa</taxon>
        <taxon>Spiralia</taxon>
        <taxon>Lophotrochozoa</taxon>
        <taxon>Mollusca</taxon>
        <taxon>Bivalvia</taxon>
        <taxon>Autobranchia</taxon>
        <taxon>Pteriomorphia</taxon>
        <taxon>Mytilida</taxon>
        <taxon>Mytiloidea</taxon>
        <taxon>Mytilidae</taxon>
        <taxon>Mytilinae</taxon>
        <taxon>Mytilus</taxon>
    </lineage>
</organism>
<comment type="caution">
    <text evidence="17">The sequence shown here is derived from an EMBL/GenBank/DDBJ whole genome shotgun (WGS) entry which is preliminary data.</text>
</comment>
<dbReference type="CDD" id="cd00054">
    <property type="entry name" value="EGF_CA"/>
    <property type="match status" value="3"/>
</dbReference>
<evidence type="ECO:0000256" key="8">
    <source>
        <dbReference type="ARBA" id="ARBA00022833"/>
    </source>
</evidence>
<dbReference type="SUPFAM" id="SSF57184">
    <property type="entry name" value="Growth factor receptor domain"/>
    <property type="match status" value="4"/>
</dbReference>
<keyword evidence="5" id="KW-0732">Signal</keyword>
<dbReference type="InterPro" id="IPR049883">
    <property type="entry name" value="NOTCH1_EGF-like"/>
</dbReference>
<dbReference type="PROSITE" id="PS50026">
    <property type="entry name" value="EGF_3"/>
    <property type="match status" value="2"/>
</dbReference>
<protein>
    <submittedName>
        <fullName evidence="17">FBN1</fullName>
    </submittedName>
</protein>
<sequence length="1652" mass="186644">MLNNERDLVTRLLKQNIVTLCKETVSYDTQLEIDGIICISTGNESQQIVVKVHNFFQKLGNKSPTPRKHTEQSQQSPNDHVWKTNTEAKRYPIGQFNVQKDQNEIWQKQLQKYKNDIKLQNETNGGIVDNNNDATSNGYDENHVEHNSQTVSPQIPKTITSLEQDETSFQGENDKGISNESSSGSDTMDYEDNAMNDDVVNGANDNLSNPHIISFHENGDVISEMPGQSPVKMSPTDVQASFIDMKSPRKHSSRDENSMIECKLGKNCNTDEDLSKVPIRQVRDIQCKRCGTILSDGQSFEQHNTDVHSVYTCRVCFNTFTCRNNMKRHMRLHTGFRPYTCKLCSESFTRKDDIKRHLIRHSFDKPFRCNVCRKGYMDRKTVKNHIRKEHHSKIIHICQTCGEAFDNSVKFQDHKKNHPELKMFQCSLCKFTGSNLLTYNKHQLIHEIKKDYCCEPCDLKFGDPFRYTTHLRKHRSDPNFISYRCCFCNLKLSSYDLFMRHEHSHDQSKQFTCFVCMKQFQNDASLKEHKRSHPTYNCGNETPPPSLLPNVIASRLMAQQPIFPSFMSSYSSQGILPEAPDQPIDATVAATTLELVKTEFPKPETKNDIESMEQSFQPTQSTENNDYWCAECQHGFATEEHLTEHIVLAHEGSVLDNDAELRNTTDDSSKTDKQNEFDKIPKSELFEMSDNDESCDELENLEIHENISRSGSPSAIRYTPVPIFSNSRLSKRSKARQESKAEGDCNIQPESIDFKDERSSDSAGVPLLDTGDNSSSPKTDEYYENIKGDKNFHAQTHFSCSICFLSFSDFEPYDLHSSMVHRKYICHFCGKDFTSRPNRDRHVRYHTGEKPFKCDVCHQSFVRGDDLRYHRTSKHPDVKPYTCTICDDDECKAGIHNCPGQCINTEGSYLCNCTGIPGYLPGENRPCKDLNECEVDNGGCEDVCINTRSSYRCRCKQKGYIVSADRHNCSDRDECQRYGKKICHNGHCVNIPGSFYCECNIGYRFHKPSKQCIDTNECKDNNGGCEDECVNTIGSFYCVCNHPGLQDDNGTCIDINECEVDTDGCEDICINSKGSYHCFCEKYGYIIHSNGRNCTTCKPTEYMIDEKKLCVPCHPNSHAKDFNSSSYYDCECNKGFVGSPLDIVLCEDIDECATGELVCEYGCENTAGSAHCICPDGYSVHNVSACIDTNECAENGTICGGLCRNFDGYYECLCDVGYRMANDSYTCDDIDECLGYNCSHRCINTIGGVQCSCYEGYDFVSDNTSCTDINECEMEEGMKCEGQCINLEGSFKCECSSPGLKLSWDGVSCSDINECQEGVNFCDDICINTHGSYDCKCDMTGYVLAADGRGCEDFNECLSPITNDCQQICNNYESSYNCSCPPGYIQTSDTNCEACPVGSYHDTEKDTCIRCPIWSTTSGKGTPSMAGCDCIDGYVGNISMAIPCKDKNECEEEDNFGCEQQCQNMEGYAYCSCRRGYNLHKNKKNCTDLDECKYQNHFCADLCENSIGSYSCSCRKGFELYTDRKYCVDINECYGDGKPCDEHCENTWGSYRCGCLTQGLVLAPDGHTCIKNRPKFSCPEDVLVQVKDGAIEVKVELPTDIFSNDLDVDPGWIKRVSQFPLGETMVMVKSLYTNSDGDPEIMCSFSVTVDHV</sequence>
<evidence type="ECO:0000256" key="9">
    <source>
        <dbReference type="ARBA" id="ARBA00023157"/>
    </source>
</evidence>
<dbReference type="PROSITE" id="PS00028">
    <property type="entry name" value="ZINC_FINGER_C2H2_1"/>
    <property type="match status" value="9"/>
</dbReference>
<keyword evidence="4" id="KW-0479">Metal-binding</keyword>
<dbReference type="InterPro" id="IPR052080">
    <property type="entry name" value="vWF_C/EGF_Fibrillin"/>
</dbReference>
<evidence type="ECO:0000256" key="3">
    <source>
        <dbReference type="ARBA" id="ARBA00022536"/>
    </source>
</evidence>
<evidence type="ECO:0000256" key="1">
    <source>
        <dbReference type="ARBA" id="ARBA00004613"/>
    </source>
</evidence>
<evidence type="ECO:0000256" key="12">
    <source>
        <dbReference type="PROSITE-ProRule" id="PRU00076"/>
    </source>
</evidence>
<proteinExistence type="predicted"/>
<keyword evidence="13" id="KW-0175">Coiled coil</keyword>
<feature type="domain" description="C2H2-type" evidence="16">
    <location>
        <begin position="367"/>
        <end position="390"/>
    </location>
</feature>
<dbReference type="FunFam" id="2.10.25.10:FF:000119">
    <property type="entry name" value="vitamin K-dependent protein S"/>
    <property type="match status" value="2"/>
</dbReference>
<dbReference type="Gene3D" id="2.10.25.10">
    <property type="entry name" value="Laminin"/>
    <property type="match status" value="15"/>
</dbReference>
<evidence type="ECO:0000256" key="6">
    <source>
        <dbReference type="ARBA" id="ARBA00022737"/>
    </source>
</evidence>
<feature type="domain" description="C2H2-type" evidence="16">
    <location>
        <begin position="396"/>
        <end position="423"/>
    </location>
</feature>